<keyword evidence="1" id="KW-0472">Membrane</keyword>
<evidence type="ECO:0000313" key="3">
    <source>
        <dbReference type="Proteomes" id="UP000033866"/>
    </source>
</evidence>
<proteinExistence type="predicted"/>
<dbReference type="Proteomes" id="UP000033866">
    <property type="component" value="Unassembled WGS sequence"/>
</dbReference>
<evidence type="ECO:0000256" key="1">
    <source>
        <dbReference type="SAM" id="Phobius"/>
    </source>
</evidence>
<dbReference type="AlphaFoldDB" id="A0A0G0BA37"/>
<protein>
    <submittedName>
        <fullName evidence="2">Uncharacterized protein</fullName>
    </submittedName>
</protein>
<gene>
    <name evidence="2" type="ORF">UR61_C0001G0011</name>
</gene>
<accession>A0A0G0BA37</accession>
<evidence type="ECO:0000313" key="2">
    <source>
        <dbReference type="EMBL" id="KKP66293.1"/>
    </source>
</evidence>
<keyword evidence="1" id="KW-0812">Transmembrane</keyword>
<organism evidence="2 3">
    <name type="scientific">candidate division WS6 bacterium GW2011_GWE1_34_7</name>
    <dbReference type="NCBI Taxonomy" id="1619093"/>
    <lineage>
        <taxon>Bacteria</taxon>
        <taxon>Candidatus Dojkabacteria</taxon>
    </lineage>
</organism>
<feature type="transmembrane region" description="Helical" evidence="1">
    <location>
        <begin position="14"/>
        <end position="37"/>
    </location>
</feature>
<comment type="caution">
    <text evidence="2">The sequence shown here is derived from an EMBL/GenBank/DDBJ whole genome shotgun (WGS) entry which is preliminary data.</text>
</comment>
<name>A0A0G0BA37_9BACT</name>
<reference evidence="2 3" key="1">
    <citation type="journal article" date="2015" name="Nature">
        <title>rRNA introns, odd ribosomes, and small enigmatic genomes across a large radiation of phyla.</title>
        <authorList>
            <person name="Brown C.T."/>
            <person name="Hug L.A."/>
            <person name="Thomas B.C."/>
            <person name="Sharon I."/>
            <person name="Castelle C.J."/>
            <person name="Singh A."/>
            <person name="Wilkins M.J."/>
            <person name="Williams K.H."/>
            <person name="Banfield J.F."/>
        </authorList>
    </citation>
    <scope>NUCLEOTIDE SEQUENCE [LARGE SCALE GENOMIC DNA]</scope>
</reference>
<keyword evidence="1" id="KW-1133">Transmembrane helix</keyword>
<sequence>MKEVKIKKGLLKKIGIITTSIFLLFLFIWLGISFYLMSRDAGYVAMFIDLSDNTLASKVKNDFPTREGKFLKYLFPVTVEQYSDSNDRIEISGVPLNYRNYYETKDEARFEYSLDKDKGNYDFSEIEWNDTILVTLQYRLDKDLRYYFEFSTCVLKRAYFNLFNIDNECSRGNCYVERDLNMWFVEEEKKDVALKSTFLQSFDKDKLIRLLTNFYITDDFGYYKTNNGFKAYSVQVASPDRTYQYEATRVNEENLSTQMVSVTPWVLNGVSRVYGKNYQEYNDIDLVGYLKEITSYLQYNTVNSYNSCQLSYDVVSNLSECKTDICSEIKDSVYNYCKTEVEREISTYQRDSENYYGYFYYGKNTGAQNSYLLSLPSELIYYNKIVDSLGINAEKYDKKTIERYSQNAESMIGSEPELIEKCYLIKNLEDLNKEYGDLGAVSKVATIVSTLPDFNSVCDGNVKDDYCTLTITEKLVCADALLSNNPNTSQVIIQDIFYRHYFTSPSAFQMFSYENYRTEMAPSKSDGIKLEEYGYFVNRQESLTDNGEVVVASFANLTDSYYFIYLLDKLNYEN</sequence>
<dbReference type="EMBL" id="LBPV01000001">
    <property type="protein sequence ID" value="KKP66293.1"/>
    <property type="molecule type" value="Genomic_DNA"/>
</dbReference>